<dbReference type="RefSeq" id="WP_053342061.1">
    <property type="nucleotide sequence ID" value="NZ_LFPD01000007.1"/>
</dbReference>
<reference evidence="1 2" key="1">
    <citation type="submission" date="2019-04" db="EMBL/GenBank/DDBJ databases">
        <title>Genome sequencing of Clostridium botulinum Groups I-IV and Clostridium butyricum.</title>
        <authorList>
            <person name="Brunt J."/>
            <person name="Van Vliet A.H.M."/>
            <person name="Stringer S.C."/>
            <person name="Carter A.T."/>
            <person name="Peck M.W."/>
        </authorList>
    </citation>
    <scope>NUCLEOTIDE SEQUENCE [LARGE SCALE GENOMIC DNA]</scope>
    <source>
        <strain evidence="1 2">CB-K-33E</strain>
    </source>
</reference>
<dbReference type="Proteomes" id="UP000473681">
    <property type="component" value="Unassembled WGS sequence"/>
</dbReference>
<accession>A0A846JXW8</accession>
<organism evidence="1 2">
    <name type="scientific">Clostridium botulinum</name>
    <dbReference type="NCBI Taxonomy" id="1491"/>
    <lineage>
        <taxon>Bacteria</taxon>
        <taxon>Bacillati</taxon>
        <taxon>Bacillota</taxon>
        <taxon>Clostridia</taxon>
        <taxon>Eubacteriales</taxon>
        <taxon>Clostridiaceae</taxon>
        <taxon>Clostridium</taxon>
    </lineage>
</organism>
<name>A0A846JXW8_CLOBO</name>
<dbReference type="EMBL" id="SWVK01000020">
    <property type="protein sequence ID" value="NFN36215.1"/>
    <property type="molecule type" value="Genomic_DNA"/>
</dbReference>
<evidence type="ECO:0000313" key="1">
    <source>
        <dbReference type="EMBL" id="NFN36215.1"/>
    </source>
</evidence>
<sequence>MARKISVSFKETSKDLKLYKYLNSLDDKSADIKDLLRKALKDVKLDDDEIKENVDEDVNILDF</sequence>
<proteinExistence type="predicted"/>
<dbReference type="AlphaFoldDB" id="A0A846JXW8"/>
<protein>
    <submittedName>
        <fullName evidence="1">Circadian clock-controlled protein</fullName>
    </submittedName>
</protein>
<evidence type="ECO:0000313" key="2">
    <source>
        <dbReference type="Proteomes" id="UP000473681"/>
    </source>
</evidence>
<dbReference type="OrthoDB" id="1937432at2"/>
<gene>
    <name evidence="1" type="ORF">FDB51_14050</name>
</gene>
<comment type="caution">
    <text evidence="1">The sequence shown here is derived from an EMBL/GenBank/DDBJ whole genome shotgun (WGS) entry which is preliminary data.</text>
</comment>